<dbReference type="CDD" id="cd00038">
    <property type="entry name" value="CAP_ED"/>
    <property type="match status" value="1"/>
</dbReference>
<organism evidence="2 3">
    <name type="scientific">Burkholderia pseudomultivorans</name>
    <dbReference type="NCBI Taxonomy" id="1207504"/>
    <lineage>
        <taxon>Bacteria</taxon>
        <taxon>Pseudomonadati</taxon>
        <taxon>Pseudomonadota</taxon>
        <taxon>Betaproteobacteria</taxon>
        <taxon>Burkholderiales</taxon>
        <taxon>Burkholderiaceae</taxon>
        <taxon>Burkholderia</taxon>
        <taxon>Burkholderia cepacia complex</taxon>
    </lineage>
</organism>
<sequence>MMICTIHQVRGGEALYRLSALFNSIYAMRTGSFKTVVMHLNGDEQVTGFQIVGQFLGFDGIHMGHHNRGAIALEDSTECIIPLGQLKHMCREVASMQHHVYKMMGSEIVRESFHMLLLGTLAFP</sequence>
<dbReference type="Pfam" id="PF00027">
    <property type="entry name" value="cNMP_binding"/>
    <property type="match status" value="1"/>
</dbReference>
<dbReference type="AlphaFoldDB" id="A0A132E8Z1"/>
<name>A0A132E8Z1_9BURK</name>
<dbReference type="InterPro" id="IPR014710">
    <property type="entry name" value="RmlC-like_jellyroll"/>
</dbReference>
<comment type="caution">
    <text evidence="2">The sequence shown here is derived from an EMBL/GenBank/DDBJ whole genome shotgun (WGS) entry which is preliminary data.</text>
</comment>
<reference evidence="2 3" key="1">
    <citation type="submission" date="2015-11" db="EMBL/GenBank/DDBJ databases">
        <title>Expanding the genomic diversity of Burkholderia species for the development of highly accurate diagnostics.</title>
        <authorList>
            <person name="Sahl J."/>
            <person name="Keim P."/>
            <person name="Wagner D."/>
        </authorList>
    </citation>
    <scope>NUCLEOTIDE SEQUENCE [LARGE SCALE GENOMIC DNA]</scope>
    <source>
        <strain evidence="2 3">MSMB368WGS</strain>
    </source>
</reference>
<dbReference type="Proteomes" id="UP000062912">
    <property type="component" value="Unassembled WGS sequence"/>
</dbReference>
<dbReference type="Gene3D" id="2.60.120.10">
    <property type="entry name" value="Jelly Rolls"/>
    <property type="match status" value="1"/>
</dbReference>
<dbReference type="InterPro" id="IPR000595">
    <property type="entry name" value="cNMP-bd_dom"/>
</dbReference>
<dbReference type="InterPro" id="IPR018490">
    <property type="entry name" value="cNMP-bd_dom_sf"/>
</dbReference>
<protein>
    <recommendedName>
        <fullName evidence="1">Cyclic nucleotide-binding domain-containing protein</fullName>
    </recommendedName>
</protein>
<dbReference type="SUPFAM" id="SSF51206">
    <property type="entry name" value="cAMP-binding domain-like"/>
    <property type="match status" value="1"/>
</dbReference>
<evidence type="ECO:0000259" key="1">
    <source>
        <dbReference type="Pfam" id="PF00027"/>
    </source>
</evidence>
<accession>A0A132E8Z1</accession>
<proteinExistence type="predicted"/>
<feature type="domain" description="Cyclic nucleotide-binding" evidence="1">
    <location>
        <begin position="8"/>
        <end position="91"/>
    </location>
</feature>
<dbReference type="EMBL" id="LPJR01000076">
    <property type="protein sequence ID" value="KWF20831.1"/>
    <property type="molecule type" value="Genomic_DNA"/>
</dbReference>
<evidence type="ECO:0000313" key="2">
    <source>
        <dbReference type="EMBL" id="KWF20831.1"/>
    </source>
</evidence>
<evidence type="ECO:0000313" key="3">
    <source>
        <dbReference type="Proteomes" id="UP000062912"/>
    </source>
</evidence>
<gene>
    <name evidence="2" type="ORF">WT56_29670</name>
</gene>